<protein>
    <recommendedName>
        <fullName evidence="4">Reverse transcriptase domain-containing protein</fullName>
    </recommendedName>
</protein>
<sequence>MVIKGLQQIGFTHQRNQFNLYYIAIEDIAKESNTNPKLFFNYINSKRIKTENVGPLKNSEERMVVDDEEKANILNTFFSTVFTVENEMLALRREGIRPSGTGNLQIKGWYLSLASVGFLSLNREPLSGGTCYEDRWTGRSSTGSEEAPAAACPAPEAATAGTEGFFRGKKKLEKRKNKSCPICDKALPVAWDKKLCKSCIQRVLCEETPDFASELKNIIRSEVQNAVSSSKKGKDKVKETAQSHSVRSSSEDADSDDSDSSLSSSEEDSGRHCFPLEEVDALGHHVRIFSDNKVTVAYINHQGGTRSQALMSSSAKIFNLAEENRLSLSALHIQGSNNERADYLSRSLLKQGEWSLNHSIYDQITKIHSESQRGQSENDPHSPVLAKKDVVLLAEDAFGLGPMGPAEYTRPSTSRADLPPTGIELTFDSLVFERRLLKERGFSDNLVTTLLKSRKPITTKIYGKTWKKFLSVSKVKVQDGPSIPKILEFLQKGLEQGLSGPRKGFRASKGTLARWIKEAIVLAYSSSGNEIPDGIRAHSTRAVATSWAERDSIASGSVPQDWRIANVVPIFKKGSKSEPGNYRPLSLTSIVGKIFEGFLKDVILDYLNENNCLTPYQHGFMRNRSCQTNLISFYEEVSYRLDHVATYVDPKQDQHIVLQILDSFLPEAFQIGIYWANTNTVHKSVAVRLVHDVTSPKWKDGDNGEVVSLDEDGFVDANIKLGAFPGHQKLCQFSVSSMIRNGIQILQIEDKTTLINNTSYKISYSPQMSVPQQLSDDEYVPAPDSTVFSIGPVGEHPIAKYNTIPCWDLVSDNSHSTGEPPPLQKYMLLSLCHNAAAGSPECWSLPAIIRLEYPRQSVAVPVGECAGNDLCTKALVLTYQEHFGVTYITLTEDPSPRMIVRNRCRVSLLLKENIKETPKFEVYCRKIPAECSVHHEMYHQVSSFPDCKTKDSLPGIYLKVLPCEEPTVEWSDLIDINNQGTQVVFLTGYGYIYVDVVQQCGAIIITLSPEGRAGPVLTSLNRTPCQRIVFKSFITQLSVGIYDDITNFKASSELMRLNLDNVFLHLTPVASFLRQPCQEMQTDLTFGIPVFYSLEVYCGDLQIDNQLYSKSNFHFPVLVCQEEKMECSRWPKAGSLSMSTKELEEYKETSFCKLFITFSLEQNVCDLNELSFDLRPSRLYVEDTLFNGHLSKKNVNFSGIRYRIIDTNVSFYSYFYDLYTHIDSLGVVLSEHAPVLAECLRHARKKAISACVAAVEQPRDMQPRGLAHVLQARRRHSNEVTTFIELPAQQTTLCRGKAAGNKALKQSYSSFII</sequence>
<reference evidence="2" key="1">
    <citation type="submission" date="2023-07" db="EMBL/GenBank/DDBJ databases">
        <authorList>
            <person name="Stuckert A."/>
        </authorList>
    </citation>
    <scope>NUCLEOTIDE SEQUENCE</scope>
</reference>
<comment type="caution">
    <text evidence="2">The sequence shown here is derived from an EMBL/GenBank/DDBJ whole genome shotgun (WGS) entry which is preliminary data.</text>
</comment>
<evidence type="ECO:0000256" key="1">
    <source>
        <dbReference type="SAM" id="MobiDB-lite"/>
    </source>
</evidence>
<evidence type="ECO:0000313" key="3">
    <source>
        <dbReference type="Proteomes" id="UP001176940"/>
    </source>
</evidence>
<organism evidence="2 3">
    <name type="scientific">Ranitomeya imitator</name>
    <name type="common">mimic poison frog</name>
    <dbReference type="NCBI Taxonomy" id="111125"/>
    <lineage>
        <taxon>Eukaryota</taxon>
        <taxon>Metazoa</taxon>
        <taxon>Chordata</taxon>
        <taxon>Craniata</taxon>
        <taxon>Vertebrata</taxon>
        <taxon>Euteleostomi</taxon>
        <taxon>Amphibia</taxon>
        <taxon>Batrachia</taxon>
        <taxon>Anura</taxon>
        <taxon>Neobatrachia</taxon>
        <taxon>Hyloidea</taxon>
        <taxon>Dendrobatidae</taxon>
        <taxon>Dendrobatinae</taxon>
        <taxon>Ranitomeya</taxon>
    </lineage>
</organism>
<accession>A0ABN9L1N8</accession>
<dbReference type="EMBL" id="CAUEEQ010006001">
    <property type="protein sequence ID" value="CAJ0929619.1"/>
    <property type="molecule type" value="Genomic_DNA"/>
</dbReference>
<dbReference type="Proteomes" id="UP001176940">
    <property type="component" value="Unassembled WGS sequence"/>
</dbReference>
<dbReference type="CDD" id="cd09275">
    <property type="entry name" value="RNase_HI_RT_DIRS1"/>
    <property type="match status" value="1"/>
</dbReference>
<dbReference type="InterPro" id="IPR039782">
    <property type="entry name" value="VPS13B"/>
</dbReference>
<dbReference type="PANTHER" id="PTHR12517">
    <property type="entry name" value="VACUOLAR PROTEIN SORTING-ASSOCIATED PROTEIN 13B"/>
    <property type="match status" value="1"/>
</dbReference>
<feature type="region of interest" description="Disordered" evidence="1">
    <location>
        <begin position="224"/>
        <end position="271"/>
    </location>
</feature>
<name>A0ABN9L1N8_9NEOB</name>
<dbReference type="PANTHER" id="PTHR12517:SF0">
    <property type="entry name" value="INTERMEMBRANE LIPID TRANSFER PROTEIN VPS13B"/>
    <property type="match status" value="1"/>
</dbReference>
<gene>
    <name evidence="2" type="ORF">RIMI_LOCUS3884310</name>
</gene>
<proteinExistence type="predicted"/>
<evidence type="ECO:0008006" key="4">
    <source>
        <dbReference type="Google" id="ProtNLM"/>
    </source>
</evidence>
<keyword evidence="3" id="KW-1185">Reference proteome</keyword>
<evidence type="ECO:0000313" key="2">
    <source>
        <dbReference type="EMBL" id="CAJ0929619.1"/>
    </source>
</evidence>